<evidence type="ECO:0000313" key="18">
    <source>
        <dbReference type="EMBL" id="RDK88682.1"/>
    </source>
</evidence>
<keyword evidence="8 15" id="KW-0547">Nucleotide-binding</keyword>
<dbReference type="InterPro" id="IPR009080">
    <property type="entry name" value="tRNAsynth_Ia_anticodon-bd"/>
</dbReference>
<dbReference type="GO" id="GO:0005737">
    <property type="term" value="C:cytoplasm"/>
    <property type="evidence" value="ECO:0007669"/>
    <property type="project" value="UniProtKB-SubCell"/>
</dbReference>
<comment type="caution">
    <text evidence="18">The sequence shown here is derived from an EMBL/GenBank/DDBJ whole genome shotgun (WGS) entry which is preliminary data.</text>
</comment>
<dbReference type="Gene3D" id="3.40.50.620">
    <property type="entry name" value="HUPs"/>
    <property type="match status" value="2"/>
</dbReference>
<dbReference type="GO" id="GO:0006428">
    <property type="term" value="P:isoleucyl-tRNA aminoacylation"/>
    <property type="evidence" value="ECO:0007669"/>
    <property type="project" value="UniProtKB-UniRule"/>
</dbReference>
<dbReference type="InterPro" id="IPR014729">
    <property type="entry name" value="Rossmann-like_a/b/a_fold"/>
</dbReference>
<keyword evidence="5 15" id="KW-0963">Cytoplasm</keyword>
<dbReference type="PANTHER" id="PTHR42780">
    <property type="entry name" value="SOLEUCYL-TRNA SYNTHETASE"/>
    <property type="match status" value="1"/>
</dbReference>
<dbReference type="GO" id="GO:0004822">
    <property type="term" value="F:isoleucine-tRNA ligase activity"/>
    <property type="evidence" value="ECO:0007669"/>
    <property type="project" value="UniProtKB-UniRule"/>
</dbReference>
<dbReference type="Pfam" id="PF19302">
    <property type="entry name" value="DUF5915"/>
    <property type="match status" value="1"/>
</dbReference>
<keyword evidence="6 15" id="KW-0436">Ligase</keyword>
<dbReference type="GO" id="GO:0008270">
    <property type="term" value="F:zinc ion binding"/>
    <property type="evidence" value="ECO:0007669"/>
    <property type="project" value="UniProtKB-UniRule"/>
</dbReference>
<dbReference type="HAMAP" id="MF_02003">
    <property type="entry name" value="Ile_tRNA_synth_type2"/>
    <property type="match status" value="1"/>
</dbReference>
<evidence type="ECO:0000256" key="1">
    <source>
        <dbReference type="ARBA" id="ARBA00001947"/>
    </source>
</evidence>
<dbReference type="GO" id="GO:0000049">
    <property type="term" value="F:tRNA binding"/>
    <property type="evidence" value="ECO:0007669"/>
    <property type="project" value="InterPro"/>
</dbReference>
<dbReference type="InterPro" id="IPR002301">
    <property type="entry name" value="Ile-tRNA-ligase"/>
</dbReference>
<evidence type="ECO:0000256" key="8">
    <source>
        <dbReference type="ARBA" id="ARBA00022741"/>
    </source>
</evidence>
<dbReference type="PANTHER" id="PTHR42780:SF1">
    <property type="entry name" value="ISOLEUCINE--TRNA LIGASE, CYTOPLASMIC"/>
    <property type="match status" value="1"/>
</dbReference>
<comment type="catalytic activity">
    <reaction evidence="14 15">
        <text>tRNA(Ile) + L-isoleucine + ATP = L-isoleucyl-tRNA(Ile) + AMP + diphosphate</text>
        <dbReference type="Rhea" id="RHEA:11060"/>
        <dbReference type="Rhea" id="RHEA-COMP:9666"/>
        <dbReference type="Rhea" id="RHEA-COMP:9695"/>
        <dbReference type="ChEBI" id="CHEBI:30616"/>
        <dbReference type="ChEBI" id="CHEBI:33019"/>
        <dbReference type="ChEBI" id="CHEBI:58045"/>
        <dbReference type="ChEBI" id="CHEBI:78442"/>
        <dbReference type="ChEBI" id="CHEBI:78528"/>
        <dbReference type="ChEBI" id="CHEBI:456215"/>
        <dbReference type="EC" id="6.1.1.5"/>
    </reaction>
</comment>
<keyword evidence="11 15" id="KW-0648">Protein biosynthesis</keyword>
<proteinExistence type="inferred from homology"/>
<dbReference type="Gene3D" id="3.30.720.200">
    <property type="match status" value="1"/>
</dbReference>
<evidence type="ECO:0000256" key="9">
    <source>
        <dbReference type="ARBA" id="ARBA00022833"/>
    </source>
</evidence>
<dbReference type="CDD" id="cd07961">
    <property type="entry name" value="Anticodon_Ia_Ile_ABEc"/>
    <property type="match status" value="1"/>
</dbReference>
<evidence type="ECO:0000256" key="6">
    <source>
        <dbReference type="ARBA" id="ARBA00022598"/>
    </source>
</evidence>
<keyword evidence="19" id="KW-1185">Reference proteome</keyword>
<dbReference type="InterPro" id="IPR013155">
    <property type="entry name" value="M/V/L/I-tRNA-synth_anticd-bd"/>
</dbReference>
<dbReference type="FunFam" id="3.40.50.620:FF:000063">
    <property type="entry name" value="Isoleucine--tRNA ligase"/>
    <property type="match status" value="1"/>
</dbReference>
<dbReference type="InterPro" id="IPR009008">
    <property type="entry name" value="Val/Leu/Ile-tRNA-synth_edit"/>
</dbReference>
<feature type="short sequence motif" description="'KMSKS' region" evidence="15">
    <location>
        <begin position="692"/>
        <end position="696"/>
    </location>
</feature>
<accession>A0A370QK06</accession>
<feature type="domain" description="Aminoacyl-tRNA synthetase class Ia" evidence="16">
    <location>
        <begin position="20"/>
        <end position="730"/>
    </location>
</feature>
<keyword evidence="9 15" id="KW-0862">Zinc</keyword>
<name>A0A370QK06_9FLAO</name>
<evidence type="ECO:0000256" key="2">
    <source>
        <dbReference type="ARBA" id="ARBA00004496"/>
    </source>
</evidence>
<evidence type="ECO:0000256" key="4">
    <source>
        <dbReference type="ARBA" id="ARBA00011245"/>
    </source>
</evidence>
<dbReference type="InterPro" id="IPR023586">
    <property type="entry name" value="Ile-tRNA-ligase_type2"/>
</dbReference>
<protein>
    <recommendedName>
        <fullName evidence="15">Isoleucine--tRNA ligase</fullName>
        <ecNumber evidence="15">6.1.1.5</ecNumber>
    </recommendedName>
    <alternativeName>
        <fullName evidence="15">Isoleucyl-tRNA synthetase</fullName>
        <shortName evidence="15">IleRS</shortName>
    </alternativeName>
</protein>
<dbReference type="CDD" id="cd00818">
    <property type="entry name" value="IleRS_core"/>
    <property type="match status" value="1"/>
</dbReference>
<evidence type="ECO:0000256" key="13">
    <source>
        <dbReference type="ARBA" id="ARBA00025217"/>
    </source>
</evidence>
<dbReference type="EMBL" id="QRAO01000001">
    <property type="protein sequence ID" value="RDK88682.1"/>
    <property type="molecule type" value="Genomic_DNA"/>
</dbReference>
<evidence type="ECO:0000259" key="17">
    <source>
        <dbReference type="Pfam" id="PF08264"/>
    </source>
</evidence>
<dbReference type="GO" id="GO:0002161">
    <property type="term" value="F:aminoacyl-tRNA deacylase activity"/>
    <property type="evidence" value="ECO:0007669"/>
    <property type="project" value="InterPro"/>
</dbReference>
<evidence type="ECO:0000256" key="11">
    <source>
        <dbReference type="ARBA" id="ARBA00022917"/>
    </source>
</evidence>
<organism evidence="18 19">
    <name type="scientific">Marinirhabdus gelatinilytica</name>
    <dbReference type="NCBI Taxonomy" id="1703343"/>
    <lineage>
        <taxon>Bacteria</taxon>
        <taxon>Pseudomonadati</taxon>
        <taxon>Bacteroidota</taxon>
        <taxon>Flavobacteriia</taxon>
        <taxon>Flavobacteriales</taxon>
        <taxon>Flavobacteriaceae</taxon>
    </lineage>
</organism>
<dbReference type="NCBIfam" id="TIGR00392">
    <property type="entry name" value="ileS"/>
    <property type="match status" value="1"/>
</dbReference>
<evidence type="ECO:0000256" key="12">
    <source>
        <dbReference type="ARBA" id="ARBA00023146"/>
    </source>
</evidence>
<dbReference type="Gene3D" id="3.90.740.10">
    <property type="entry name" value="Valyl/Leucyl/Isoleucyl-tRNA synthetase, editing domain"/>
    <property type="match status" value="1"/>
</dbReference>
<dbReference type="SUPFAM" id="SSF50677">
    <property type="entry name" value="ValRS/IleRS/LeuRS editing domain"/>
    <property type="match status" value="1"/>
</dbReference>
<dbReference type="EC" id="6.1.1.5" evidence="15"/>
<dbReference type="AlphaFoldDB" id="A0A370QK06"/>
<comment type="subcellular location">
    <subcellularLocation>
        <location evidence="2 15">Cytoplasm</location>
    </subcellularLocation>
</comment>
<keyword evidence="12 15" id="KW-0030">Aminoacyl-tRNA synthetase</keyword>
<comment type="similarity">
    <text evidence="3 15">Belongs to the class-I aminoacyl-tRNA synthetase family. IleS type 2 subfamily.</text>
</comment>
<evidence type="ECO:0000256" key="7">
    <source>
        <dbReference type="ARBA" id="ARBA00022723"/>
    </source>
</evidence>
<evidence type="ECO:0000259" key="16">
    <source>
        <dbReference type="Pfam" id="PF00133"/>
    </source>
</evidence>
<evidence type="ECO:0000256" key="15">
    <source>
        <dbReference type="HAMAP-Rule" id="MF_02003"/>
    </source>
</evidence>
<feature type="binding site" evidence="15">
    <location>
        <position position="695"/>
    </location>
    <ligand>
        <name>ATP</name>
        <dbReference type="ChEBI" id="CHEBI:30616"/>
    </ligand>
</feature>
<dbReference type="Pfam" id="PF08264">
    <property type="entry name" value="Anticodon_1"/>
    <property type="match status" value="1"/>
</dbReference>
<dbReference type="InterPro" id="IPR002300">
    <property type="entry name" value="aa-tRNA-synth_Ia"/>
</dbReference>
<dbReference type="Proteomes" id="UP000255317">
    <property type="component" value="Unassembled WGS sequence"/>
</dbReference>
<sequence>MSNTFKEYKGLDLPKLGEDILDFWKKEQIFEKSIAIREGATPFVFFEGPPSANGLPGIHHVMARAIKDIFCRYKTQKGFKVDRKAGWDTHGLPIELGVEKELGITKEDIGKKISVEAYNEACRKAVMRYTDVWNQVTESYGYWVDMEDPYITYKPKYMETVWWLLKQIYNKELLYKGYTIQPYSPKAGTGLSSHELNQPGTYQDVTDTTVVAQFKSPRTPKEGHSIWDAFKVSPPAEGSGEASFLAWTTTPWTLPSNTALTVGPKIEYVLVESYNQYTFRPIYVVLAKNLVGKQFGGKYEETDNEEVVKAYKQGDKKIPFRIVGECKGTDLVDIHYEQLLDYAKPHNNPENAFRVIAGDFVTTEDGTGIVHTAPTFGQDDAQVAKQATPEVPPMLVEDEDGNLVPLVDLQGKFRPELGDLGGKYVKNEYYADGEAPEKSVDVEIAIKLKTENKAFHVEKYVHSYPNCWRTDKPILYYPLDSWFIKVTEFRDRMHELNETINWKPKATGEGRFGNWLANANDWNLSRSRYWGIPLPLWRTEDGKEEIVIGSIEELKAEMAKAVEAGVMPKALFEDFTVGDYSEENYDKVDLHKNIVDDIVLVSKSGKPMKREADLIDVWFDSGSMPYAQWHYPFENKEKVEATWRKADFIAEGVDQTRGWFYTLHAIATMIFDDVAYKNVVSNGLVLDKNGHKMSKRLGNAVDPFDVLKTYGPDATRWYMISNANPWDNLKFDIDGIAEVRNKFFGTLYNTYGFFSLYANLDNFEYAEADVPSEKRPEIDRWVLSELNTLILEVDQAYGDYEPTRAARAISKFVQENLSNWFVRLSRRRYWKGDYAEDKISAYQTLYTCLVTVAQLGAPIAPFFMDRLYRDLTSGVTLSAVEASVHLSDFPKADTSLIDKVLERKMQRAQTISSLVLSLRQREKIKVRQPLQKVMVPVLDEITKQEIEAVSDLIKSEVNVKEVELIDEGSGILVKQIKPDFKKLGPRFGKEMKAVAAVIQQFGQDEIAKLEKEGEITVTVNEKNTTLTVDDVVISSQDIEGWLVANADGITVALDVTISPELKNEGIARELVNRIQNLRKDSGFEVTDKIGVTLQEDSTLIPAVEQNIDYIKQETLTNELQFVPQVDKGTEISFDDVVTRLEIKKN</sequence>
<keyword evidence="7 15" id="KW-0479">Metal-binding</keyword>
<dbReference type="SUPFAM" id="SSF52374">
    <property type="entry name" value="Nucleotidylyl transferase"/>
    <property type="match status" value="1"/>
</dbReference>
<comment type="function">
    <text evidence="13 15">Catalyzes the attachment of isoleucine to tRNA(Ile). As IleRS can inadvertently accommodate and process structurally similar amino acids such as valine, to avoid such errors it has two additional distinct tRNA(Ile)-dependent editing activities. One activity is designated as 'pretransfer' editing and involves the hydrolysis of activated Val-AMP. The other activity is designated 'posttransfer' editing and involves deacylation of mischarged Val-tRNA(Ile).</text>
</comment>
<evidence type="ECO:0000256" key="14">
    <source>
        <dbReference type="ARBA" id="ARBA00048359"/>
    </source>
</evidence>
<gene>
    <name evidence="15" type="primary">ileS</name>
    <name evidence="18" type="ORF">C8D94_101558</name>
</gene>
<evidence type="ECO:0000256" key="10">
    <source>
        <dbReference type="ARBA" id="ARBA00022840"/>
    </source>
</evidence>
<feature type="domain" description="Methionyl/Valyl/Leucyl/Isoleucyl-tRNA synthetase anticodon-binding" evidence="17">
    <location>
        <begin position="779"/>
        <end position="932"/>
    </location>
</feature>
<evidence type="ECO:0000313" key="19">
    <source>
        <dbReference type="Proteomes" id="UP000255317"/>
    </source>
</evidence>
<keyword evidence="10 15" id="KW-0067">ATP-binding</keyword>
<comment type="subunit">
    <text evidence="4 15">Monomer.</text>
</comment>
<evidence type="ECO:0000256" key="3">
    <source>
        <dbReference type="ARBA" id="ARBA00007078"/>
    </source>
</evidence>
<dbReference type="GO" id="GO:0005524">
    <property type="term" value="F:ATP binding"/>
    <property type="evidence" value="ECO:0007669"/>
    <property type="project" value="UniProtKB-UniRule"/>
</dbReference>
<dbReference type="RefSeq" id="WP_115122362.1">
    <property type="nucleotide sequence ID" value="NZ_QRAO01000001.1"/>
</dbReference>
<feature type="short sequence motif" description="'HIGH' region" evidence="15">
    <location>
        <begin position="50"/>
        <end position="60"/>
    </location>
</feature>
<comment type="domain">
    <text evidence="15">IleRS has two distinct active sites: one for aminoacylation and one for editing. The misactivated valine is translocated from the active site to the editing site, which sterically excludes the correctly activated isoleucine. The single editing site contains two valyl binding pockets, one specific for each substrate (Val-AMP or Val-tRNA(Ile)).</text>
</comment>
<comment type="cofactor">
    <cofactor evidence="1 15">
        <name>Zn(2+)</name>
        <dbReference type="ChEBI" id="CHEBI:29105"/>
    </cofactor>
</comment>
<dbReference type="Gene3D" id="1.10.730.10">
    <property type="entry name" value="Isoleucyl-tRNA Synthetase, Domain 1"/>
    <property type="match status" value="1"/>
</dbReference>
<dbReference type="InterPro" id="IPR033709">
    <property type="entry name" value="Anticodon_Ile_ABEc"/>
</dbReference>
<dbReference type="SUPFAM" id="SSF47323">
    <property type="entry name" value="Anticodon-binding domain of a subclass of class I aminoacyl-tRNA synthetases"/>
    <property type="match status" value="2"/>
</dbReference>
<evidence type="ECO:0000256" key="5">
    <source>
        <dbReference type="ARBA" id="ARBA00022490"/>
    </source>
</evidence>
<dbReference type="Pfam" id="PF00133">
    <property type="entry name" value="tRNA-synt_1"/>
    <property type="match status" value="1"/>
</dbReference>
<dbReference type="PRINTS" id="PR00984">
    <property type="entry name" value="TRNASYNTHILE"/>
</dbReference>
<reference evidence="18 19" key="1">
    <citation type="submission" date="2018-07" db="EMBL/GenBank/DDBJ databases">
        <title>Genomic Encyclopedia of Type Strains, Phase IV (KMG-IV): sequencing the most valuable type-strain genomes for metagenomic binning, comparative biology and taxonomic classification.</title>
        <authorList>
            <person name="Goeker M."/>
        </authorList>
    </citation>
    <scope>NUCLEOTIDE SEQUENCE [LARGE SCALE GENOMIC DNA]</scope>
    <source>
        <strain evidence="18 19">DSM 101478</strain>
    </source>
</reference>
<dbReference type="OrthoDB" id="9810365at2"/>